<evidence type="ECO:0000313" key="2">
    <source>
        <dbReference type="Proteomes" id="UP000552097"/>
    </source>
</evidence>
<dbReference type="AlphaFoldDB" id="A0A7W9HF43"/>
<dbReference type="Pfam" id="PF21848">
    <property type="entry name" value="DUF6907"/>
    <property type="match status" value="1"/>
</dbReference>
<name>A0A7W9HF43_9PSEU</name>
<dbReference type="InterPro" id="IPR054202">
    <property type="entry name" value="DUF6907"/>
</dbReference>
<protein>
    <submittedName>
        <fullName evidence="1">Uncharacterized protein</fullName>
    </submittedName>
</protein>
<reference evidence="1 2" key="1">
    <citation type="submission" date="2020-08" db="EMBL/GenBank/DDBJ databases">
        <title>Sequencing the genomes of 1000 actinobacteria strains.</title>
        <authorList>
            <person name="Klenk H.-P."/>
        </authorList>
    </citation>
    <scope>NUCLEOTIDE SEQUENCE [LARGE SCALE GENOMIC DNA]</scope>
    <source>
        <strain evidence="1 2">DSM 45486</strain>
    </source>
</reference>
<sequence length="173" mass="19250">MTDGIAYDKLTKDQLSGVSCIHCGRVPVNLKVVENSTDTTLVACSEEDRMMCERKVFWLDSPCPPWCDGLHADNDHPDDRGHYSSWQGRVPLINEKAETYGDLSKGPFQPEYVALHIRQMVREHRAMIWCGLGETAKGWHLTPAEARTLAKVLMEAANLTSIAPKMAPSIKAA</sequence>
<dbReference type="EMBL" id="JACHMO010000001">
    <property type="protein sequence ID" value="MBB5801137.1"/>
    <property type="molecule type" value="Genomic_DNA"/>
</dbReference>
<accession>A0A7W9HF43</accession>
<proteinExistence type="predicted"/>
<evidence type="ECO:0000313" key="1">
    <source>
        <dbReference type="EMBL" id="MBB5801137.1"/>
    </source>
</evidence>
<gene>
    <name evidence="1" type="ORF">F4560_000905</name>
</gene>
<dbReference type="RefSeq" id="WP_184916565.1">
    <property type="nucleotide sequence ID" value="NZ_JACHMO010000001.1"/>
</dbReference>
<comment type="caution">
    <text evidence="1">The sequence shown here is derived from an EMBL/GenBank/DDBJ whole genome shotgun (WGS) entry which is preliminary data.</text>
</comment>
<dbReference type="Proteomes" id="UP000552097">
    <property type="component" value="Unassembled WGS sequence"/>
</dbReference>
<keyword evidence="2" id="KW-1185">Reference proteome</keyword>
<organism evidence="1 2">
    <name type="scientific">Saccharothrix ecbatanensis</name>
    <dbReference type="NCBI Taxonomy" id="1105145"/>
    <lineage>
        <taxon>Bacteria</taxon>
        <taxon>Bacillati</taxon>
        <taxon>Actinomycetota</taxon>
        <taxon>Actinomycetes</taxon>
        <taxon>Pseudonocardiales</taxon>
        <taxon>Pseudonocardiaceae</taxon>
        <taxon>Saccharothrix</taxon>
    </lineage>
</organism>